<gene>
    <name evidence="2" type="ORF">ACFQ4O_10085</name>
</gene>
<dbReference type="SUPFAM" id="SSF51182">
    <property type="entry name" value="RmlC-like cupins"/>
    <property type="match status" value="1"/>
</dbReference>
<feature type="domain" description="(S)-ureidoglycine aminohydrolase cupin" evidence="1">
    <location>
        <begin position="46"/>
        <end position="117"/>
    </location>
</feature>
<dbReference type="InterPro" id="IPR008579">
    <property type="entry name" value="UGlyAH_Cupin_dom"/>
</dbReference>
<accession>A0ABW3Z7W9</accession>
<dbReference type="PANTHER" id="PTHR40943:SF1">
    <property type="entry name" value="CYTOPLASMIC PROTEIN"/>
    <property type="match status" value="1"/>
</dbReference>
<dbReference type="CDD" id="cd02227">
    <property type="entry name" value="cupin_TM1112-like"/>
    <property type="match status" value="1"/>
</dbReference>
<protein>
    <submittedName>
        <fullName evidence="2">Cupin domain-containing protein</fullName>
    </submittedName>
</protein>
<evidence type="ECO:0000259" key="1">
    <source>
        <dbReference type="Pfam" id="PF05899"/>
    </source>
</evidence>
<dbReference type="RefSeq" id="WP_378775565.1">
    <property type="nucleotide sequence ID" value="NZ_JBHTMX010000080.1"/>
</dbReference>
<dbReference type="EMBL" id="JBHTMX010000080">
    <property type="protein sequence ID" value="MFD1332346.1"/>
    <property type="molecule type" value="Genomic_DNA"/>
</dbReference>
<sequence length="141" mass="15261">MDDIDSVMRLHRLGAVDAPDEESAPPPELVVEGEPTFRTRVTYQAPDGRLFAGVWSATPGAWRVAYDEWEWCRLSAGRCVLTPDGGAPQTYGPGDAIVIEPGFKGVWTVVEACEKDFVVLLPPSADAPEDEAADDKATDND</sequence>
<keyword evidence="3" id="KW-1185">Reference proteome</keyword>
<proteinExistence type="predicted"/>
<evidence type="ECO:0000313" key="3">
    <source>
        <dbReference type="Proteomes" id="UP001597171"/>
    </source>
</evidence>
<organism evidence="2 3">
    <name type="scientific">Methylopila musalis</name>
    <dbReference type="NCBI Taxonomy" id="1134781"/>
    <lineage>
        <taxon>Bacteria</taxon>
        <taxon>Pseudomonadati</taxon>
        <taxon>Pseudomonadota</taxon>
        <taxon>Alphaproteobacteria</taxon>
        <taxon>Hyphomicrobiales</taxon>
        <taxon>Methylopilaceae</taxon>
        <taxon>Methylopila</taxon>
    </lineage>
</organism>
<dbReference type="PANTHER" id="PTHR40943">
    <property type="entry name" value="CYTOPLASMIC PROTEIN-RELATED"/>
    <property type="match status" value="1"/>
</dbReference>
<dbReference type="Pfam" id="PF05899">
    <property type="entry name" value="Cupin_3"/>
    <property type="match status" value="1"/>
</dbReference>
<name>A0ABW3Z7W9_9HYPH</name>
<dbReference type="InterPro" id="IPR014710">
    <property type="entry name" value="RmlC-like_jellyroll"/>
</dbReference>
<comment type="caution">
    <text evidence="2">The sequence shown here is derived from an EMBL/GenBank/DDBJ whole genome shotgun (WGS) entry which is preliminary data.</text>
</comment>
<evidence type="ECO:0000313" key="2">
    <source>
        <dbReference type="EMBL" id="MFD1332346.1"/>
    </source>
</evidence>
<dbReference type="InterPro" id="IPR011051">
    <property type="entry name" value="RmlC_Cupin_sf"/>
</dbReference>
<reference evidence="3" key="1">
    <citation type="journal article" date="2019" name="Int. J. Syst. Evol. Microbiol.">
        <title>The Global Catalogue of Microorganisms (GCM) 10K type strain sequencing project: providing services to taxonomists for standard genome sequencing and annotation.</title>
        <authorList>
            <consortium name="The Broad Institute Genomics Platform"/>
            <consortium name="The Broad Institute Genome Sequencing Center for Infectious Disease"/>
            <person name="Wu L."/>
            <person name="Ma J."/>
        </authorList>
    </citation>
    <scope>NUCLEOTIDE SEQUENCE [LARGE SCALE GENOMIC DNA]</scope>
    <source>
        <strain evidence="3">CCUG 61696</strain>
    </source>
</reference>
<dbReference type="Proteomes" id="UP001597171">
    <property type="component" value="Unassembled WGS sequence"/>
</dbReference>
<dbReference type="Gene3D" id="2.60.120.10">
    <property type="entry name" value="Jelly Rolls"/>
    <property type="match status" value="1"/>
</dbReference>